<keyword evidence="3" id="KW-0378">Hydrolase</keyword>
<comment type="caution">
    <text evidence="10">The sequence shown here is derived from an EMBL/GenBank/DDBJ whole genome shotgun (WGS) entry which is preliminary data.</text>
</comment>
<dbReference type="InterPro" id="IPR029069">
    <property type="entry name" value="HotDog_dom_sf"/>
</dbReference>
<dbReference type="AlphaFoldDB" id="A0A328WUU1"/>
<feature type="domain" description="Acyl-ACP thioesterase N-terminal hotdog" evidence="8">
    <location>
        <begin position="10"/>
        <end position="128"/>
    </location>
</feature>
<keyword evidence="5" id="KW-0809">Transit peptide</keyword>
<name>A0A328WUU1_9FLAO</name>
<evidence type="ECO:0000256" key="4">
    <source>
        <dbReference type="ARBA" id="ARBA00022832"/>
    </source>
</evidence>
<protein>
    <submittedName>
        <fullName evidence="10">Acyl-ACP thioesterase</fullName>
    </submittedName>
</protein>
<dbReference type="Proteomes" id="UP000249518">
    <property type="component" value="Unassembled WGS sequence"/>
</dbReference>
<dbReference type="InterPro" id="IPR045023">
    <property type="entry name" value="FATA/B"/>
</dbReference>
<dbReference type="SUPFAM" id="SSF54637">
    <property type="entry name" value="Thioesterase/thiol ester dehydrase-isomerase"/>
    <property type="match status" value="2"/>
</dbReference>
<dbReference type="PANTHER" id="PTHR31727">
    <property type="entry name" value="OLEOYL-ACYL CARRIER PROTEIN THIOESTERASE 1, CHLOROPLASTIC"/>
    <property type="match status" value="1"/>
</dbReference>
<evidence type="ECO:0000259" key="9">
    <source>
        <dbReference type="Pfam" id="PF20791"/>
    </source>
</evidence>
<dbReference type="EMBL" id="QLSV01000004">
    <property type="protein sequence ID" value="RAR49065.1"/>
    <property type="molecule type" value="Genomic_DNA"/>
</dbReference>
<dbReference type="Pfam" id="PF20791">
    <property type="entry name" value="Acyl-ACP_TE_C"/>
    <property type="match status" value="1"/>
</dbReference>
<dbReference type="OrthoDB" id="9801517at2"/>
<evidence type="ECO:0000256" key="3">
    <source>
        <dbReference type="ARBA" id="ARBA00022801"/>
    </source>
</evidence>
<keyword evidence="6" id="KW-0443">Lipid metabolism</keyword>
<dbReference type="Gene3D" id="3.10.129.10">
    <property type="entry name" value="Hotdog Thioesterase"/>
    <property type="match status" value="1"/>
</dbReference>
<comment type="similarity">
    <text evidence="1">Belongs to the acyl-ACP thioesterase family.</text>
</comment>
<dbReference type="InterPro" id="IPR049427">
    <property type="entry name" value="Acyl-ACP_TE_C"/>
</dbReference>
<accession>A0A328WUU1</accession>
<keyword evidence="7" id="KW-0275">Fatty acid biosynthesis</keyword>
<keyword evidence="4" id="KW-0276">Fatty acid metabolism</keyword>
<organism evidence="10 11">
    <name type="scientific">Flavobacterium lacus</name>
    <dbReference type="NCBI Taxonomy" id="1353778"/>
    <lineage>
        <taxon>Bacteria</taxon>
        <taxon>Pseudomonadati</taxon>
        <taxon>Bacteroidota</taxon>
        <taxon>Flavobacteriia</taxon>
        <taxon>Flavobacteriales</taxon>
        <taxon>Flavobacteriaceae</taxon>
        <taxon>Flavobacterium</taxon>
    </lineage>
</organism>
<feature type="domain" description="Acyl-ACP thioesterase-like C-terminal" evidence="9">
    <location>
        <begin position="167"/>
        <end position="225"/>
    </location>
</feature>
<dbReference type="Pfam" id="PF01643">
    <property type="entry name" value="Acyl-ACP_TE"/>
    <property type="match status" value="1"/>
</dbReference>
<keyword evidence="2" id="KW-0444">Lipid biosynthesis</keyword>
<dbReference type="CDD" id="cd00586">
    <property type="entry name" value="4HBT"/>
    <property type="match status" value="1"/>
</dbReference>
<evidence type="ECO:0000256" key="2">
    <source>
        <dbReference type="ARBA" id="ARBA00022516"/>
    </source>
</evidence>
<dbReference type="PANTHER" id="PTHR31727:SF6">
    <property type="entry name" value="OLEOYL-ACYL CARRIER PROTEIN THIOESTERASE 1, CHLOROPLASTIC"/>
    <property type="match status" value="1"/>
</dbReference>
<reference evidence="10 11" key="1">
    <citation type="submission" date="2018-06" db="EMBL/GenBank/DDBJ databases">
        <title>Genomic Encyclopedia of Type Strains, Phase III (KMG-III): the genomes of soil and plant-associated and newly described type strains.</title>
        <authorList>
            <person name="Whitman W."/>
        </authorList>
    </citation>
    <scope>NUCLEOTIDE SEQUENCE [LARGE SCALE GENOMIC DNA]</scope>
    <source>
        <strain evidence="10 11">CGMCC 1.12504</strain>
    </source>
</reference>
<evidence type="ECO:0000256" key="6">
    <source>
        <dbReference type="ARBA" id="ARBA00023098"/>
    </source>
</evidence>
<dbReference type="GO" id="GO:0016297">
    <property type="term" value="F:fatty acyl-[ACP] hydrolase activity"/>
    <property type="evidence" value="ECO:0007669"/>
    <property type="project" value="InterPro"/>
</dbReference>
<dbReference type="InterPro" id="IPR002864">
    <property type="entry name" value="Acyl-ACP_thioesterase_NHD"/>
</dbReference>
<gene>
    <name evidence="10" type="ORF">B0I10_104207</name>
</gene>
<keyword evidence="11" id="KW-1185">Reference proteome</keyword>
<dbReference type="RefSeq" id="WP_112085517.1">
    <property type="nucleotide sequence ID" value="NZ_QLSV01000004.1"/>
</dbReference>
<evidence type="ECO:0000256" key="1">
    <source>
        <dbReference type="ARBA" id="ARBA00006500"/>
    </source>
</evidence>
<sequence length="247" mass="28885">MPVSSNFTSEFSKDWEINFVQCYPNGQLKHTELCNLLQLTAGFHAELGGLSFSDMQEFHQAWVLSRMRVEVTDLPKWREVVTMRTWIVEMKDSRSVRALELYVGDKKLVGALTFWVVLNTELRKPQALALPFKHFEFFPEKLPTKQSFEKINFNVDFRFMKSKLILLSDLDIVNHANNVKYLEWCLDCINPKLILKNKIQAFDMNFLRELHLNDEVEIKASKEEHPTLLTVTKNSKTCFALKLEYSS</sequence>
<evidence type="ECO:0000259" key="8">
    <source>
        <dbReference type="Pfam" id="PF01643"/>
    </source>
</evidence>
<evidence type="ECO:0000256" key="5">
    <source>
        <dbReference type="ARBA" id="ARBA00022946"/>
    </source>
</evidence>
<dbReference type="GO" id="GO:0000036">
    <property type="term" value="F:acyl carrier activity"/>
    <property type="evidence" value="ECO:0007669"/>
    <property type="project" value="TreeGrafter"/>
</dbReference>
<evidence type="ECO:0000313" key="10">
    <source>
        <dbReference type="EMBL" id="RAR49065.1"/>
    </source>
</evidence>
<evidence type="ECO:0000313" key="11">
    <source>
        <dbReference type="Proteomes" id="UP000249518"/>
    </source>
</evidence>
<proteinExistence type="inferred from homology"/>
<evidence type="ECO:0000256" key="7">
    <source>
        <dbReference type="ARBA" id="ARBA00023160"/>
    </source>
</evidence>